<reference evidence="4" key="1">
    <citation type="journal article" date="2012" name="G3 (Bethesda)">
        <title>Pichia sorbitophila, an interspecies yeast hybrid reveals early steps of genome resolution following polyploidization.</title>
        <authorList>
            <person name="Leh Louis V."/>
            <person name="Despons L."/>
            <person name="Friedrich A."/>
            <person name="Martin T."/>
            <person name="Durrens P."/>
            <person name="Casaregola S."/>
            <person name="Neuveglise C."/>
            <person name="Fairhead C."/>
            <person name="Marck C."/>
            <person name="Cruz J.A."/>
            <person name="Straub M.L."/>
            <person name="Kugler V."/>
            <person name="Sacerdot C."/>
            <person name="Uzunov Z."/>
            <person name="Thierry A."/>
            <person name="Weiss S."/>
            <person name="Bleykasten C."/>
            <person name="De Montigny J."/>
            <person name="Jacques N."/>
            <person name="Jung P."/>
            <person name="Lemaire M."/>
            <person name="Mallet S."/>
            <person name="Morel G."/>
            <person name="Richard G.F."/>
            <person name="Sarkar A."/>
            <person name="Savel G."/>
            <person name="Schacherer J."/>
            <person name="Seret M.L."/>
            <person name="Talla E."/>
            <person name="Samson G."/>
            <person name="Jubin C."/>
            <person name="Poulain J."/>
            <person name="Vacherie B."/>
            <person name="Barbe V."/>
            <person name="Pelletier E."/>
            <person name="Sherman D.J."/>
            <person name="Westhof E."/>
            <person name="Weissenbach J."/>
            <person name="Baret P.V."/>
            <person name="Wincker P."/>
            <person name="Gaillardin C."/>
            <person name="Dujon B."/>
            <person name="Souciet J.L."/>
        </authorList>
    </citation>
    <scope>NUCLEOTIDE SEQUENCE [LARGE SCALE GENOMIC DNA]</scope>
    <source>
        <strain evidence="4">CBS 270.75 / DBVPG 7215 / KCTC 17166 / NRRL Y-17582</strain>
    </source>
</reference>
<dbReference type="GeneID" id="11470199"/>
<keyword evidence="1" id="KW-0175">Coiled coil</keyword>
<feature type="coiled-coil region" evidence="1">
    <location>
        <begin position="98"/>
        <end position="132"/>
    </location>
</feature>
<dbReference type="HOGENOM" id="CLU_860607_0_0_1"/>
<evidence type="ECO:0000256" key="1">
    <source>
        <dbReference type="SAM" id="Coils"/>
    </source>
</evidence>
<dbReference type="eggNOG" id="ENOG502S3WS">
    <property type="taxonomic scope" value="Eukaryota"/>
</dbReference>
<dbReference type="FunCoup" id="G8JSG2">
    <property type="interactions" value="19"/>
</dbReference>
<name>G8JSG2_ERECY</name>
<proteinExistence type="predicted"/>
<keyword evidence="4" id="KW-1185">Reference proteome</keyword>
<organism evidence="3 4">
    <name type="scientific">Eremothecium cymbalariae (strain CBS 270.75 / DBVPG 7215 / KCTC 17166 / NRRL Y-17582)</name>
    <name type="common">Yeast</name>
    <dbReference type="NCBI Taxonomy" id="931890"/>
    <lineage>
        <taxon>Eukaryota</taxon>
        <taxon>Fungi</taxon>
        <taxon>Dikarya</taxon>
        <taxon>Ascomycota</taxon>
        <taxon>Saccharomycotina</taxon>
        <taxon>Saccharomycetes</taxon>
        <taxon>Saccharomycetales</taxon>
        <taxon>Saccharomycetaceae</taxon>
        <taxon>Eremothecium</taxon>
    </lineage>
</organism>
<evidence type="ECO:0000313" key="3">
    <source>
        <dbReference type="EMBL" id="AET39684.1"/>
    </source>
</evidence>
<dbReference type="OrthoDB" id="4061731at2759"/>
<accession>G8JSG2</accession>
<dbReference type="RefSeq" id="XP_003646501.1">
    <property type="nucleotide sequence ID" value="XM_003646453.1"/>
</dbReference>
<dbReference type="KEGG" id="erc:Ecym_4663"/>
<evidence type="ECO:0000256" key="2">
    <source>
        <dbReference type="SAM" id="MobiDB-lite"/>
    </source>
</evidence>
<dbReference type="InParanoid" id="G8JSG2"/>
<dbReference type="AlphaFoldDB" id="G8JSG2"/>
<feature type="compositionally biased region" description="Polar residues" evidence="2">
    <location>
        <begin position="35"/>
        <end position="58"/>
    </location>
</feature>
<sequence length="323" mass="35875">MSINQFKGNELSGMRPSKIVQQQQKKRFENRLSNENRQLTPQQNSLSSKKGIDTQSSGKPVASNKGIDNCDGEFQNAVGGDGSSDDLKDIPTDLLCQLSTKRRLVHELEFQLREAKKELQELEKQTARYGNASRSNGGVPLGQSLGGSLPGQEFTNLLQRKIKDVHNSAALAKGKQSISSFFQDVQPAPVLAKSGTVKSKPSLLQLTQSKLQSLKVSSNGDENNNRGVTNFFGMLKDKFQEFNVNEDEEHEFDGDRDLDRFCLKEKMEYDSEEEVSSEEVDHNFSGFKYEKQDAPLIEDHIVASSLGAGKGDDVVAAYSRTKY</sequence>
<dbReference type="EMBL" id="CP002500">
    <property type="protein sequence ID" value="AET39684.1"/>
    <property type="molecule type" value="Genomic_DNA"/>
</dbReference>
<protein>
    <submittedName>
        <fullName evidence="3">Uncharacterized protein</fullName>
    </submittedName>
</protein>
<evidence type="ECO:0000313" key="4">
    <source>
        <dbReference type="Proteomes" id="UP000006790"/>
    </source>
</evidence>
<feature type="region of interest" description="Disordered" evidence="2">
    <location>
        <begin position="1"/>
        <end position="86"/>
    </location>
</feature>
<dbReference type="Proteomes" id="UP000006790">
    <property type="component" value="Chromosome 4"/>
</dbReference>
<gene>
    <name evidence="3" type="ordered locus">Ecym_4663</name>
</gene>